<dbReference type="Proteomes" id="UP000092125">
    <property type="component" value="Unassembled WGS sequence"/>
</dbReference>
<evidence type="ECO:0000256" key="2">
    <source>
        <dbReference type="ARBA" id="ARBA00022519"/>
    </source>
</evidence>
<evidence type="ECO:0000259" key="11">
    <source>
        <dbReference type="SMART" id="SM00771"/>
    </source>
</evidence>
<proteinExistence type="inferred from homology"/>
<comment type="subcellular location">
    <subcellularLocation>
        <location evidence="8">Cell inner membrane</location>
        <topology evidence="8">Single-pass type I membrane protein</topology>
    </subcellularLocation>
    <text evidence="8">Localizes to the Z ring in an FtsZ-dependent manner.</text>
</comment>
<reference evidence="12 13" key="1">
    <citation type="submission" date="2016-05" db="EMBL/GenBank/DDBJ databases">
        <title>Draft Genome Sequences of Stenotrophomonas maltophilia Strains Sm32COP, Sm41DVV, Sm46PAILV, SmF3, SmF22, SmSOFb1 and SmCVFa1, Isolated from Different Manures, in France.</title>
        <authorList>
            <person name="Nazaret S."/>
            <person name="Bodilis J."/>
        </authorList>
    </citation>
    <scope>NUCLEOTIDE SEQUENCE [LARGE SCALE GENOMIC DNA]</scope>
    <source>
        <strain evidence="12 13">Sm41DVV</strain>
    </source>
</reference>
<keyword evidence="4 8" id="KW-0812">Transmembrane</keyword>
<dbReference type="PANTHER" id="PTHR38685">
    <property type="entry name" value="CELL DIVISION PROTEIN ZIPA"/>
    <property type="match status" value="1"/>
</dbReference>
<feature type="region of interest" description="Disordered" evidence="10">
    <location>
        <begin position="30"/>
        <end position="56"/>
    </location>
</feature>
<name>A0AAP7GPK1_STEMA</name>
<comment type="function">
    <text evidence="8 9">Essential cell division protein that stabilizes the FtsZ protofilaments by cross-linking them and that serves as a cytoplasmic membrane anchor for the Z ring. Also required for the recruitment to the septal ring of downstream cell division proteins.</text>
</comment>
<keyword evidence="1 8" id="KW-1003">Cell membrane</keyword>
<dbReference type="GO" id="GO:0005886">
    <property type="term" value="C:plasma membrane"/>
    <property type="evidence" value="ECO:0007669"/>
    <property type="project" value="UniProtKB-SubCell"/>
</dbReference>
<dbReference type="SMART" id="SM00771">
    <property type="entry name" value="ZipA_C"/>
    <property type="match status" value="1"/>
</dbReference>
<comment type="similarity">
    <text evidence="8 9">Belongs to the ZipA family.</text>
</comment>
<evidence type="ECO:0000256" key="8">
    <source>
        <dbReference type="HAMAP-Rule" id="MF_00509"/>
    </source>
</evidence>
<sequence>MSDTALLRIGILAAGLLLIAAIFLFGRPKKKPQGRRVEGTEPTSSERREPVLGEDGVPLADTRLDPALGEEGQQAELGLADTEAGAASDLGKRATQDFDKIVSLFVAARAGEQLRGEDIVVAAEKTGLVFGHMNVFHRLVEGHPERGPIFSMASIMKPGSFDMANIRAMETPAIAFFLTLPAPLTALDAWEKMLPTVQRMAELLDGVVLDDSRNALGRQRIAHIRDELRAYDRQHQAPPLTKTPRW</sequence>
<feature type="domain" description="ZipA C-terminal FtsZ-binding" evidence="11">
    <location>
        <begin position="98"/>
        <end position="228"/>
    </location>
</feature>
<evidence type="ECO:0000313" key="12">
    <source>
        <dbReference type="EMBL" id="OBU59793.1"/>
    </source>
</evidence>
<organism evidence="12 13">
    <name type="scientific">Stenotrophomonas maltophilia</name>
    <name type="common">Pseudomonas maltophilia</name>
    <name type="synonym">Xanthomonas maltophilia</name>
    <dbReference type="NCBI Taxonomy" id="40324"/>
    <lineage>
        <taxon>Bacteria</taxon>
        <taxon>Pseudomonadati</taxon>
        <taxon>Pseudomonadota</taxon>
        <taxon>Gammaproteobacteria</taxon>
        <taxon>Lysobacterales</taxon>
        <taxon>Lysobacteraceae</taxon>
        <taxon>Stenotrophomonas</taxon>
        <taxon>Stenotrophomonas maltophilia group</taxon>
    </lineage>
</organism>
<dbReference type="GO" id="GO:0032153">
    <property type="term" value="C:cell division site"/>
    <property type="evidence" value="ECO:0007669"/>
    <property type="project" value="UniProtKB-UniRule"/>
</dbReference>
<dbReference type="GO" id="GO:0000917">
    <property type="term" value="P:division septum assembly"/>
    <property type="evidence" value="ECO:0007669"/>
    <property type="project" value="TreeGrafter"/>
</dbReference>
<evidence type="ECO:0000256" key="1">
    <source>
        <dbReference type="ARBA" id="ARBA00022475"/>
    </source>
</evidence>
<comment type="subunit">
    <text evidence="8">Interacts with FtsZ via their C-terminal domains.</text>
</comment>
<evidence type="ECO:0000256" key="5">
    <source>
        <dbReference type="ARBA" id="ARBA00022989"/>
    </source>
</evidence>
<keyword evidence="6 8" id="KW-0472">Membrane</keyword>
<dbReference type="Gene3D" id="3.30.1400.10">
    <property type="entry name" value="ZipA, C-terminal FtsZ-binding domain"/>
    <property type="match status" value="1"/>
</dbReference>
<evidence type="ECO:0000256" key="10">
    <source>
        <dbReference type="SAM" id="MobiDB-lite"/>
    </source>
</evidence>
<dbReference type="NCBIfam" id="TIGR02205">
    <property type="entry name" value="septum_zipA"/>
    <property type="match status" value="1"/>
</dbReference>
<dbReference type="InterPro" id="IPR011919">
    <property type="entry name" value="Cell_div_ZipA"/>
</dbReference>
<dbReference type="PANTHER" id="PTHR38685:SF1">
    <property type="entry name" value="CELL DIVISION PROTEIN ZIPA"/>
    <property type="match status" value="1"/>
</dbReference>
<dbReference type="SUPFAM" id="SSF64383">
    <property type="entry name" value="Cell-division protein ZipA, C-terminal domain"/>
    <property type="match status" value="1"/>
</dbReference>
<dbReference type="RefSeq" id="WP_053515456.1">
    <property type="nucleotide sequence ID" value="NZ_CP106759.1"/>
</dbReference>
<dbReference type="InterPro" id="IPR007449">
    <property type="entry name" value="ZipA_FtsZ-bd_C"/>
</dbReference>
<dbReference type="GO" id="GO:0043093">
    <property type="term" value="P:FtsZ-dependent cytokinesis"/>
    <property type="evidence" value="ECO:0007669"/>
    <property type="project" value="UniProtKB-UniRule"/>
</dbReference>
<keyword evidence="7 8" id="KW-0131">Cell cycle</keyword>
<accession>A0AAP7GPK1</accession>
<dbReference type="FunFam" id="3.30.1400.10:FF:000003">
    <property type="entry name" value="Cell division protein ZipA"/>
    <property type="match status" value="1"/>
</dbReference>
<gene>
    <name evidence="8" type="primary">zipA</name>
    <name evidence="12" type="ORF">A9K56_17380</name>
</gene>
<feature type="compositionally biased region" description="Basic and acidic residues" evidence="10">
    <location>
        <begin position="35"/>
        <end position="51"/>
    </location>
</feature>
<evidence type="ECO:0000256" key="4">
    <source>
        <dbReference type="ARBA" id="ARBA00022692"/>
    </source>
</evidence>
<evidence type="ECO:0000256" key="3">
    <source>
        <dbReference type="ARBA" id="ARBA00022618"/>
    </source>
</evidence>
<dbReference type="HAMAP" id="MF_00509">
    <property type="entry name" value="ZipA"/>
    <property type="match status" value="1"/>
</dbReference>
<evidence type="ECO:0000256" key="9">
    <source>
        <dbReference type="RuleBase" id="RU003612"/>
    </source>
</evidence>
<dbReference type="AlphaFoldDB" id="A0AAP7GPK1"/>
<feature type="transmembrane region" description="Helical" evidence="8">
    <location>
        <begin position="6"/>
        <end position="26"/>
    </location>
</feature>
<comment type="caution">
    <text evidence="12">The sequence shown here is derived from an EMBL/GenBank/DDBJ whole genome shotgun (WGS) entry which is preliminary data.</text>
</comment>
<keyword evidence="5 8" id="KW-1133">Transmembrane helix</keyword>
<evidence type="ECO:0000256" key="7">
    <source>
        <dbReference type="ARBA" id="ARBA00023306"/>
    </source>
</evidence>
<protein>
    <recommendedName>
        <fullName evidence="8 9">Cell division protein ZipA</fullName>
    </recommendedName>
</protein>
<keyword evidence="2 8" id="KW-0997">Cell inner membrane</keyword>
<evidence type="ECO:0000256" key="6">
    <source>
        <dbReference type="ARBA" id="ARBA00023136"/>
    </source>
</evidence>
<dbReference type="EMBL" id="LYVI01000014">
    <property type="protein sequence ID" value="OBU59793.1"/>
    <property type="molecule type" value="Genomic_DNA"/>
</dbReference>
<dbReference type="InterPro" id="IPR036765">
    <property type="entry name" value="ZipA_FtsZ-bd_C_sf"/>
</dbReference>
<evidence type="ECO:0000313" key="13">
    <source>
        <dbReference type="Proteomes" id="UP000092125"/>
    </source>
</evidence>
<dbReference type="Pfam" id="PF04354">
    <property type="entry name" value="ZipA_C"/>
    <property type="match status" value="1"/>
</dbReference>
<keyword evidence="3 8" id="KW-0132">Cell division</keyword>